<comment type="caution">
    <text evidence="1">The sequence shown here is derived from an EMBL/GenBank/DDBJ whole genome shotgun (WGS) entry which is preliminary data.</text>
</comment>
<proteinExistence type="predicted"/>
<evidence type="ECO:0000313" key="1">
    <source>
        <dbReference type="EMBL" id="KAK7483635.1"/>
    </source>
</evidence>
<dbReference type="EMBL" id="JACVVK020000223">
    <property type="protein sequence ID" value="KAK7483635.1"/>
    <property type="molecule type" value="Genomic_DNA"/>
</dbReference>
<dbReference type="AlphaFoldDB" id="A0ABD0K9B7"/>
<protein>
    <submittedName>
        <fullName evidence="1">Uncharacterized protein</fullName>
    </submittedName>
</protein>
<sequence>MSCQAPCRGLELSADDFSENAVSQHRCSFKKQGGGFASVSKIAADRTDFPHLITVMHCPKSAPRDSVET</sequence>
<accession>A0ABD0K9B7</accession>
<feature type="non-terminal residue" evidence="1">
    <location>
        <position position="69"/>
    </location>
</feature>
<keyword evidence="2" id="KW-1185">Reference proteome</keyword>
<gene>
    <name evidence="1" type="ORF">BaRGS_00025068</name>
</gene>
<organism evidence="1 2">
    <name type="scientific">Batillaria attramentaria</name>
    <dbReference type="NCBI Taxonomy" id="370345"/>
    <lineage>
        <taxon>Eukaryota</taxon>
        <taxon>Metazoa</taxon>
        <taxon>Spiralia</taxon>
        <taxon>Lophotrochozoa</taxon>
        <taxon>Mollusca</taxon>
        <taxon>Gastropoda</taxon>
        <taxon>Caenogastropoda</taxon>
        <taxon>Sorbeoconcha</taxon>
        <taxon>Cerithioidea</taxon>
        <taxon>Batillariidae</taxon>
        <taxon>Batillaria</taxon>
    </lineage>
</organism>
<reference evidence="1 2" key="1">
    <citation type="journal article" date="2023" name="Sci. Data">
        <title>Genome assembly of the Korean intertidal mud-creeper Batillaria attramentaria.</title>
        <authorList>
            <person name="Patra A.K."/>
            <person name="Ho P.T."/>
            <person name="Jun S."/>
            <person name="Lee S.J."/>
            <person name="Kim Y."/>
            <person name="Won Y.J."/>
        </authorList>
    </citation>
    <scope>NUCLEOTIDE SEQUENCE [LARGE SCALE GENOMIC DNA]</scope>
    <source>
        <strain evidence="1">Wonlab-2016</strain>
    </source>
</reference>
<name>A0ABD0K9B7_9CAEN</name>
<dbReference type="Proteomes" id="UP001519460">
    <property type="component" value="Unassembled WGS sequence"/>
</dbReference>
<evidence type="ECO:0000313" key="2">
    <source>
        <dbReference type="Proteomes" id="UP001519460"/>
    </source>
</evidence>